<dbReference type="InterPro" id="IPR020850">
    <property type="entry name" value="GED_dom"/>
</dbReference>
<evidence type="ECO:0000313" key="6">
    <source>
        <dbReference type="EMBL" id="TKR76570.1"/>
    </source>
</evidence>
<dbReference type="AlphaFoldDB" id="A0A4U5N2S1"/>
<evidence type="ECO:0000256" key="3">
    <source>
        <dbReference type="ARBA" id="ARBA00022801"/>
    </source>
</evidence>
<dbReference type="PANTHER" id="PTHR11566">
    <property type="entry name" value="DYNAMIN"/>
    <property type="match status" value="1"/>
</dbReference>
<dbReference type="EMBL" id="AZBU02000005">
    <property type="protein sequence ID" value="TKR76570.1"/>
    <property type="molecule type" value="Genomic_DNA"/>
</dbReference>
<comment type="caution">
    <text evidence="6">The sequence shown here is derived from an EMBL/GenBank/DDBJ whole genome shotgun (WGS) entry which is preliminary data.</text>
</comment>
<reference evidence="6 7" key="2">
    <citation type="journal article" date="2019" name="G3 (Bethesda)">
        <title>Hybrid Assembly of the Genome of the Entomopathogenic Nematode Steinernema carpocapsae Identifies the X-Chromosome.</title>
        <authorList>
            <person name="Serra L."/>
            <person name="Macchietto M."/>
            <person name="Macias-Munoz A."/>
            <person name="McGill C.J."/>
            <person name="Rodriguez I.M."/>
            <person name="Rodriguez B."/>
            <person name="Murad R."/>
            <person name="Mortazavi A."/>
        </authorList>
    </citation>
    <scope>NUCLEOTIDE SEQUENCE [LARGE SCALE GENOMIC DNA]</scope>
    <source>
        <strain evidence="6 7">ALL</strain>
    </source>
</reference>
<evidence type="ECO:0000313" key="7">
    <source>
        <dbReference type="Proteomes" id="UP000298663"/>
    </source>
</evidence>
<keyword evidence="4" id="KW-0342">GTP-binding</keyword>
<dbReference type="GO" id="GO:0005886">
    <property type="term" value="C:plasma membrane"/>
    <property type="evidence" value="ECO:0007669"/>
    <property type="project" value="TreeGrafter"/>
</dbReference>
<protein>
    <recommendedName>
        <fullName evidence="1">dynamin GTPase</fullName>
        <ecNumber evidence="1">3.6.5.5</ecNumber>
    </recommendedName>
</protein>
<keyword evidence="2" id="KW-0547">Nucleotide-binding</keyword>
<dbReference type="GO" id="GO:0031623">
    <property type="term" value="P:receptor internalization"/>
    <property type="evidence" value="ECO:0007669"/>
    <property type="project" value="TreeGrafter"/>
</dbReference>
<proteinExistence type="predicted"/>
<keyword evidence="3" id="KW-0378">Hydrolase</keyword>
<dbReference type="GO" id="GO:0003924">
    <property type="term" value="F:GTPase activity"/>
    <property type="evidence" value="ECO:0007669"/>
    <property type="project" value="InterPro"/>
</dbReference>
<dbReference type="GO" id="GO:0016185">
    <property type="term" value="P:synaptic vesicle budding from presynaptic endocytic zone membrane"/>
    <property type="evidence" value="ECO:0007669"/>
    <property type="project" value="TreeGrafter"/>
</dbReference>
<accession>A0A4U5N2S1</accession>
<feature type="domain" description="GED" evidence="5">
    <location>
        <begin position="341"/>
        <end position="430"/>
    </location>
</feature>
<evidence type="ECO:0000259" key="5">
    <source>
        <dbReference type="PROSITE" id="PS51388"/>
    </source>
</evidence>
<dbReference type="InterPro" id="IPR000375">
    <property type="entry name" value="Dynamin_stalk"/>
</dbReference>
<organism evidence="6 7">
    <name type="scientific">Steinernema carpocapsae</name>
    <name type="common">Entomopathogenic nematode</name>
    <dbReference type="NCBI Taxonomy" id="34508"/>
    <lineage>
        <taxon>Eukaryota</taxon>
        <taxon>Metazoa</taxon>
        <taxon>Ecdysozoa</taxon>
        <taxon>Nematoda</taxon>
        <taxon>Chromadorea</taxon>
        <taxon>Rhabditida</taxon>
        <taxon>Tylenchina</taxon>
        <taxon>Panagrolaimomorpha</taxon>
        <taxon>Strongyloidoidea</taxon>
        <taxon>Steinernematidae</taxon>
        <taxon>Steinernema</taxon>
    </lineage>
</organism>
<keyword evidence="7" id="KW-1185">Reference proteome</keyword>
<dbReference type="STRING" id="34508.A0A4U5N2S1"/>
<name>A0A4U5N2S1_STECR</name>
<dbReference type="GO" id="GO:0005525">
    <property type="term" value="F:GTP binding"/>
    <property type="evidence" value="ECO:0007669"/>
    <property type="project" value="UniProtKB-KW"/>
</dbReference>
<evidence type="ECO:0000256" key="1">
    <source>
        <dbReference type="ARBA" id="ARBA00011980"/>
    </source>
</evidence>
<dbReference type="GO" id="GO:0008017">
    <property type="term" value="F:microtubule binding"/>
    <property type="evidence" value="ECO:0007669"/>
    <property type="project" value="TreeGrafter"/>
</dbReference>
<dbReference type="Pfam" id="PF02212">
    <property type="entry name" value="GED"/>
    <property type="match status" value="1"/>
</dbReference>
<dbReference type="Pfam" id="PF01031">
    <property type="entry name" value="Dynamin_M"/>
    <property type="match status" value="1"/>
</dbReference>
<dbReference type="GO" id="GO:0005874">
    <property type="term" value="C:microtubule"/>
    <property type="evidence" value="ECO:0007669"/>
    <property type="project" value="TreeGrafter"/>
</dbReference>
<evidence type="ECO:0000256" key="4">
    <source>
        <dbReference type="ARBA" id="ARBA00023134"/>
    </source>
</evidence>
<dbReference type="GO" id="GO:0098793">
    <property type="term" value="C:presynapse"/>
    <property type="evidence" value="ECO:0007669"/>
    <property type="project" value="GOC"/>
</dbReference>
<dbReference type="PANTHER" id="PTHR11566:SF212">
    <property type="entry name" value="DYNAMIN"/>
    <property type="match status" value="1"/>
</dbReference>
<dbReference type="InterPro" id="IPR003130">
    <property type="entry name" value="GED"/>
</dbReference>
<dbReference type="Proteomes" id="UP000298663">
    <property type="component" value="Unassembled WGS sequence"/>
</dbReference>
<dbReference type="GO" id="GO:0005737">
    <property type="term" value="C:cytoplasm"/>
    <property type="evidence" value="ECO:0007669"/>
    <property type="project" value="TreeGrafter"/>
</dbReference>
<dbReference type="EC" id="3.6.5.5" evidence="1"/>
<reference evidence="6 7" key="1">
    <citation type="journal article" date="2015" name="Genome Biol.">
        <title>Comparative genomics of Steinernema reveals deeply conserved gene regulatory networks.</title>
        <authorList>
            <person name="Dillman A.R."/>
            <person name="Macchietto M."/>
            <person name="Porter C.F."/>
            <person name="Rogers A."/>
            <person name="Williams B."/>
            <person name="Antoshechkin I."/>
            <person name="Lee M.M."/>
            <person name="Goodwin Z."/>
            <person name="Lu X."/>
            <person name="Lewis E.E."/>
            <person name="Goodrich-Blair H."/>
            <person name="Stock S.P."/>
            <person name="Adams B.J."/>
            <person name="Sternberg P.W."/>
            <person name="Mortazavi A."/>
        </authorList>
    </citation>
    <scope>NUCLEOTIDE SEQUENCE [LARGE SCALE GENOMIC DNA]</scope>
    <source>
        <strain evidence="6 7">ALL</strain>
    </source>
</reference>
<evidence type="ECO:0000256" key="2">
    <source>
        <dbReference type="ARBA" id="ARBA00022741"/>
    </source>
</evidence>
<dbReference type="PROSITE" id="PS51388">
    <property type="entry name" value="GED"/>
    <property type="match status" value="1"/>
</dbReference>
<sequence>MPELQGRIVKEALWLEAELKQFHKKPENLAEFTKLATAVKNDVEREFQKQMGDVSSRLDTVELEKRCVGSLIRGLFETTFRRDIELSSAIDDIQIRYKILMAKENTNGVRDSMFTSAKVLETIVEEQVSRLSLPVENIVSTVVDQLEGTISNLIRSLPRMGQFPVLQRFACAKSIEELQRNKEKALDFINLRILIEKGYVGTKQRLIQDHYDKEDKVVWQKDDGKASYENRIYRKIRLERDQLRLEEPHHAEHDDEREKSIDLRECTVRIYRNDHKKVELIHHRHNSEPNYVSFDMDGEDVQKLISKFCRVGFYPKLEDGGRVERDEEELKRAEDQDIRQVEVVYDMIREYMDVVIRSIWSDVMKTVITLIINQQVVFFKSDFLSDLINEGMKLTEESADAARNRKAKQKRYQLCKGILGITKQLMHQTE</sequence>
<dbReference type="InterPro" id="IPR022812">
    <property type="entry name" value="Dynamin"/>
</dbReference>
<dbReference type="Gene3D" id="1.20.120.1240">
    <property type="entry name" value="Dynamin, middle domain"/>
    <property type="match status" value="1"/>
</dbReference>
<gene>
    <name evidence="6" type="ORF">L596_017689</name>
</gene>